<feature type="chain" id="PRO_5030173125" evidence="2">
    <location>
        <begin position="17"/>
        <end position="123"/>
    </location>
</feature>
<comment type="caution">
    <text evidence="3">The sequence shown here is derived from an EMBL/GenBank/DDBJ whole genome shotgun (WGS) entry which is preliminary data.</text>
</comment>
<reference evidence="3 4" key="1">
    <citation type="journal article" date="2012" name="Genome Biol.">
        <title>Genome and low-iron response of an oceanic diatom adapted to chronic iron limitation.</title>
        <authorList>
            <person name="Lommer M."/>
            <person name="Specht M."/>
            <person name="Roy A.S."/>
            <person name="Kraemer L."/>
            <person name="Andreson R."/>
            <person name="Gutowska M.A."/>
            <person name="Wolf J."/>
            <person name="Bergner S.V."/>
            <person name="Schilhabel M.B."/>
            <person name="Klostermeier U.C."/>
            <person name="Beiko R.G."/>
            <person name="Rosenstiel P."/>
            <person name="Hippler M."/>
            <person name="Laroche J."/>
        </authorList>
    </citation>
    <scope>NUCLEOTIDE SEQUENCE [LARGE SCALE GENOMIC DNA]</scope>
    <source>
        <strain evidence="3 4">CCMP1005</strain>
    </source>
</reference>
<keyword evidence="4" id="KW-1185">Reference proteome</keyword>
<evidence type="ECO:0000256" key="1">
    <source>
        <dbReference type="SAM" id="MobiDB-lite"/>
    </source>
</evidence>
<name>K0T2I1_THAOC</name>
<sequence length="123" mass="13400">MLKSVVFLATVAVSSAQLSNIPKLKRIRTEAKRTGSSEFGRGNLRSTGGGGAVSEGKARQLELNLSMDFQIELEEPSEEEEQQSCTANEECASGVCDCRFYCILCSTHPLLHFDYWCGTCAGL</sequence>
<gene>
    <name evidence="3" type="ORF">THAOC_07198</name>
</gene>
<protein>
    <submittedName>
        <fullName evidence="3">Uncharacterized protein</fullName>
    </submittedName>
</protein>
<dbReference type="AlphaFoldDB" id="K0T2I1"/>
<accession>K0T2I1</accession>
<evidence type="ECO:0000256" key="2">
    <source>
        <dbReference type="SAM" id="SignalP"/>
    </source>
</evidence>
<evidence type="ECO:0000313" key="3">
    <source>
        <dbReference type="EMBL" id="EJK71374.1"/>
    </source>
</evidence>
<feature type="signal peptide" evidence="2">
    <location>
        <begin position="1"/>
        <end position="16"/>
    </location>
</feature>
<dbReference type="Proteomes" id="UP000266841">
    <property type="component" value="Unassembled WGS sequence"/>
</dbReference>
<feature type="region of interest" description="Disordered" evidence="1">
    <location>
        <begin position="32"/>
        <end position="56"/>
    </location>
</feature>
<keyword evidence="2" id="KW-0732">Signal</keyword>
<dbReference type="EMBL" id="AGNL01007318">
    <property type="protein sequence ID" value="EJK71374.1"/>
    <property type="molecule type" value="Genomic_DNA"/>
</dbReference>
<organism evidence="3 4">
    <name type="scientific">Thalassiosira oceanica</name>
    <name type="common">Marine diatom</name>
    <dbReference type="NCBI Taxonomy" id="159749"/>
    <lineage>
        <taxon>Eukaryota</taxon>
        <taxon>Sar</taxon>
        <taxon>Stramenopiles</taxon>
        <taxon>Ochrophyta</taxon>
        <taxon>Bacillariophyta</taxon>
        <taxon>Coscinodiscophyceae</taxon>
        <taxon>Thalassiosirophycidae</taxon>
        <taxon>Thalassiosirales</taxon>
        <taxon>Thalassiosiraceae</taxon>
        <taxon>Thalassiosira</taxon>
    </lineage>
</organism>
<proteinExistence type="predicted"/>
<evidence type="ECO:0000313" key="4">
    <source>
        <dbReference type="Proteomes" id="UP000266841"/>
    </source>
</evidence>